<evidence type="ECO:0000256" key="5">
    <source>
        <dbReference type="ARBA" id="ARBA00022801"/>
    </source>
</evidence>
<dbReference type="InterPro" id="IPR002828">
    <property type="entry name" value="SurE-like_Pase/nucleotidase"/>
</dbReference>
<reference evidence="7 8" key="1">
    <citation type="submission" date="2024-10" db="EMBL/GenBank/DDBJ databases">
        <title>The Natural Products Discovery Center: Release of the First 8490 Sequenced Strains for Exploring Actinobacteria Biosynthetic Diversity.</title>
        <authorList>
            <person name="Kalkreuter E."/>
            <person name="Kautsar S.A."/>
            <person name="Yang D."/>
            <person name="Bader C.D."/>
            <person name="Teijaro C.N."/>
            <person name="Fluegel L."/>
            <person name="Davis C.M."/>
            <person name="Simpson J.R."/>
            <person name="Lauterbach L."/>
            <person name="Steele A.D."/>
            <person name="Gui C."/>
            <person name="Meng S."/>
            <person name="Li G."/>
            <person name="Viehrig K."/>
            <person name="Ye F."/>
            <person name="Su P."/>
            <person name="Kiefer A.F."/>
            <person name="Nichols A."/>
            <person name="Cepeda A.J."/>
            <person name="Yan W."/>
            <person name="Fan B."/>
            <person name="Jiang Y."/>
            <person name="Adhikari A."/>
            <person name="Zheng C.-J."/>
            <person name="Schuster L."/>
            <person name="Cowan T.M."/>
            <person name="Smanski M.J."/>
            <person name="Chevrette M.G."/>
            <person name="De Carvalho L.P.S."/>
            <person name="Shen B."/>
        </authorList>
    </citation>
    <scope>NUCLEOTIDE SEQUENCE [LARGE SCALE GENOMIC DNA]</scope>
    <source>
        <strain evidence="7 8">NPDC002593</strain>
    </source>
</reference>
<dbReference type="EC" id="3.1.3.5" evidence="3"/>
<feature type="domain" description="Survival protein SurE-like phosphatase/nucleotidase" evidence="6">
    <location>
        <begin position="1"/>
        <end position="186"/>
    </location>
</feature>
<keyword evidence="5 7" id="KW-0378">Hydrolase</keyword>
<comment type="catalytic activity">
    <reaction evidence="1">
        <text>a ribonucleoside 5'-phosphate + H2O = a ribonucleoside + phosphate</text>
        <dbReference type="Rhea" id="RHEA:12484"/>
        <dbReference type="ChEBI" id="CHEBI:15377"/>
        <dbReference type="ChEBI" id="CHEBI:18254"/>
        <dbReference type="ChEBI" id="CHEBI:43474"/>
        <dbReference type="ChEBI" id="CHEBI:58043"/>
        <dbReference type="EC" id="3.1.3.5"/>
    </reaction>
</comment>
<sequence>MVTNDDGVEAPGLLALVRALHVEGYQIEVAGPLRDHSGSGSSIGTLDDGAAIAYEESRIEDLPDVRVIGFDAPPSFAVLAMRTGTFGAVPDLIVSGINPGHNTGRLVLNSSTVGAALTAVSTGARAIAISCGFAPTHRFDTAAAVAVAAVRWMVDHGSPRTLLNLNVPDLDLSALRGVRSTVLAPRSLMGLTLERRADAVHLRRFNNTEKLGVGTDSAAVIADYVALTALQSVTSDASADVSEAVRAIEEALVPVVAAVSPSAE</sequence>
<evidence type="ECO:0000256" key="3">
    <source>
        <dbReference type="ARBA" id="ARBA00012643"/>
    </source>
</evidence>
<dbReference type="InterPro" id="IPR030048">
    <property type="entry name" value="SurE"/>
</dbReference>
<proteinExistence type="inferred from homology"/>
<evidence type="ECO:0000256" key="2">
    <source>
        <dbReference type="ARBA" id="ARBA00011062"/>
    </source>
</evidence>
<dbReference type="Gene3D" id="3.40.1210.10">
    <property type="entry name" value="Survival protein SurE-like phosphatase/nucleotidase"/>
    <property type="match status" value="1"/>
</dbReference>
<organism evidence="7 8">
    <name type="scientific">Nocardia jiangxiensis</name>
    <dbReference type="NCBI Taxonomy" id="282685"/>
    <lineage>
        <taxon>Bacteria</taxon>
        <taxon>Bacillati</taxon>
        <taxon>Actinomycetota</taxon>
        <taxon>Actinomycetes</taxon>
        <taxon>Mycobacteriales</taxon>
        <taxon>Nocardiaceae</taxon>
        <taxon>Nocardia</taxon>
    </lineage>
</organism>
<dbReference type="GO" id="GO:0008253">
    <property type="term" value="F:5'-nucleotidase activity"/>
    <property type="evidence" value="ECO:0007669"/>
    <property type="project" value="UniProtKB-EC"/>
</dbReference>
<evidence type="ECO:0000259" key="6">
    <source>
        <dbReference type="Pfam" id="PF01975"/>
    </source>
</evidence>
<dbReference type="PANTHER" id="PTHR30457:SF0">
    <property type="entry name" value="PHOSPHATASE, PUTATIVE (AFU_ORTHOLOGUE AFUA_4G01070)-RELATED"/>
    <property type="match status" value="1"/>
</dbReference>
<dbReference type="InterPro" id="IPR036523">
    <property type="entry name" value="SurE-like_sf"/>
</dbReference>
<protein>
    <recommendedName>
        <fullName evidence="3">5'-nucleotidase</fullName>
        <ecNumber evidence="3">3.1.3.5</ecNumber>
    </recommendedName>
</protein>
<evidence type="ECO:0000313" key="8">
    <source>
        <dbReference type="Proteomes" id="UP001601992"/>
    </source>
</evidence>
<keyword evidence="4" id="KW-0479">Metal-binding</keyword>
<evidence type="ECO:0000256" key="1">
    <source>
        <dbReference type="ARBA" id="ARBA00000815"/>
    </source>
</evidence>
<dbReference type="PANTHER" id="PTHR30457">
    <property type="entry name" value="5'-NUCLEOTIDASE SURE"/>
    <property type="match status" value="1"/>
</dbReference>
<dbReference type="EMBL" id="JBIAQY010000016">
    <property type="protein sequence ID" value="MFF3572991.1"/>
    <property type="molecule type" value="Genomic_DNA"/>
</dbReference>
<keyword evidence="8" id="KW-1185">Reference proteome</keyword>
<comment type="similarity">
    <text evidence="2">Belongs to the SurE nucleotidase family.</text>
</comment>
<name>A0ABW6SCT5_9NOCA</name>
<dbReference type="Pfam" id="PF01975">
    <property type="entry name" value="SurE"/>
    <property type="match status" value="1"/>
</dbReference>
<evidence type="ECO:0000256" key="4">
    <source>
        <dbReference type="ARBA" id="ARBA00022723"/>
    </source>
</evidence>
<gene>
    <name evidence="7" type="primary">surE</name>
    <name evidence="7" type="ORF">ACFYXQ_35025</name>
</gene>
<evidence type="ECO:0000313" key="7">
    <source>
        <dbReference type="EMBL" id="MFF3572991.1"/>
    </source>
</evidence>
<accession>A0ABW6SCT5</accession>
<comment type="caution">
    <text evidence="7">The sequence shown here is derived from an EMBL/GenBank/DDBJ whole genome shotgun (WGS) entry which is preliminary data.</text>
</comment>
<dbReference type="Proteomes" id="UP001601992">
    <property type="component" value="Unassembled WGS sequence"/>
</dbReference>
<dbReference type="RefSeq" id="WP_245567781.1">
    <property type="nucleotide sequence ID" value="NZ_JBIAQY010000016.1"/>
</dbReference>
<dbReference type="SUPFAM" id="SSF64167">
    <property type="entry name" value="SurE-like"/>
    <property type="match status" value="1"/>
</dbReference>